<dbReference type="EMBL" id="ADBF01000023">
    <property type="protein sequence ID" value="EFE50276.1"/>
    <property type="molecule type" value="Genomic_DNA"/>
</dbReference>
<evidence type="ECO:0000313" key="3">
    <source>
        <dbReference type="Proteomes" id="UP000005536"/>
    </source>
</evidence>
<reference evidence="4" key="2">
    <citation type="submission" date="2014-05" db="EMBL/GenBank/DDBJ databases">
        <title>Complete Genome sequence of Neisseria elongata subsp. glycolytica.</title>
        <authorList>
            <person name="Veyrier F.J."/>
            <person name="Taha M.-K."/>
        </authorList>
    </citation>
    <scope>NUCLEOTIDE SEQUENCE [LARGE SCALE GENOMIC DNA]</scope>
    <source>
        <strain evidence="4">ATCC 29315</strain>
    </source>
</reference>
<reference evidence="1 4" key="3">
    <citation type="journal article" date="2015" name="PLoS Genet.">
        <title>Common Cell Shape Evolution of Two Nasopharyngeal Pathogens.</title>
        <authorList>
            <person name="Veyrier F.J."/>
            <person name="Biais N."/>
            <person name="Morales P."/>
            <person name="Belkacem N."/>
            <person name="Guilhen C."/>
            <person name="Ranjeva S."/>
            <person name="Sismeiro O."/>
            <person name="Pehau-Arnaudet G."/>
            <person name="Rocha E.P."/>
            <person name="Werts C."/>
            <person name="Taha M.K."/>
            <person name="Boneca I.G."/>
        </authorList>
    </citation>
    <scope>NUCLEOTIDE SEQUENCE [LARGE SCALE GENOMIC DNA]</scope>
    <source>
        <strain evidence="1 4">ATCC 29315</strain>
    </source>
</reference>
<gene>
    <name evidence="2" type="ORF">NEIELOOT_00955</name>
    <name evidence="1" type="ORF">NELON_09230</name>
</gene>
<dbReference type="AlphaFoldDB" id="D4DPG8"/>
<name>D4DPG8_NEIEG</name>
<organism evidence="2 3">
    <name type="scientific">Neisseria elongata subsp. glycolytica ATCC 29315</name>
    <dbReference type="NCBI Taxonomy" id="546263"/>
    <lineage>
        <taxon>Bacteria</taxon>
        <taxon>Pseudomonadati</taxon>
        <taxon>Pseudomonadota</taxon>
        <taxon>Betaproteobacteria</taxon>
        <taxon>Neisseriales</taxon>
        <taxon>Neisseriaceae</taxon>
        <taxon>Neisseria</taxon>
    </lineage>
</organism>
<dbReference type="PATRIC" id="fig|546263.7.peg.1985"/>
<dbReference type="Proteomes" id="UP000005536">
    <property type="component" value="Unassembled WGS sequence"/>
</dbReference>
<evidence type="ECO:0000313" key="1">
    <source>
        <dbReference type="EMBL" id="AJE19063.1"/>
    </source>
</evidence>
<dbReference type="EMBL" id="CP007726">
    <property type="protein sequence ID" value="AJE19063.1"/>
    <property type="molecule type" value="Genomic_DNA"/>
</dbReference>
<keyword evidence="4" id="KW-1185">Reference proteome</keyword>
<reference evidence="2 3" key="1">
    <citation type="submission" date="2010-02" db="EMBL/GenBank/DDBJ databases">
        <authorList>
            <person name="Weinstock G."/>
            <person name="Sodergren E."/>
            <person name="Clifton S."/>
            <person name="Fulton L."/>
            <person name="Fulton B."/>
            <person name="Courtney L."/>
            <person name="Fronick C."/>
            <person name="Harrison M."/>
            <person name="Strong C."/>
            <person name="Farmer C."/>
            <person name="Delahaunty K."/>
            <person name="Markovic C."/>
            <person name="Hall O."/>
            <person name="Minx P."/>
            <person name="Tomlinson C."/>
            <person name="Mitreva M."/>
            <person name="Nelson J."/>
            <person name="Hou S."/>
            <person name="Wollam A."/>
            <person name="Pepin K.H."/>
            <person name="Johnson M."/>
            <person name="Bhonagiri V."/>
            <person name="Zhang X."/>
            <person name="Suruliraj S."/>
            <person name="Warren W."/>
            <person name="Chinwalla A."/>
            <person name="Mardis E.R."/>
            <person name="Wilson R.K."/>
        </authorList>
    </citation>
    <scope>NUCLEOTIDE SEQUENCE [LARGE SCALE GENOMIC DNA]</scope>
    <source>
        <strain evidence="2 3">ATCC 29315</strain>
    </source>
</reference>
<protein>
    <submittedName>
        <fullName evidence="2">Uncharacterized protein</fullName>
    </submittedName>
</protein>
<proteinExistence type="predicted"/>
<dbReference type="STRING" id="546263.NELON_09230"/>
<dbReference type="Proteomes" id="UP000031392">
    <property type="component" value="Chromosome"/>
</dbReference>
<evidence type="ECO:0000313" key="4">
    <source>
        <dbReference type="Proteomes" id="UP000031392"/>
    </source>
</evidence>
<accession>D4DPG8</accession>
<dbReference type="KEGG" id="nel:NELON_09230"/>
<sequence>MLPFCLAATAMPDAGGRGRLKNAATVFSDGLLQFCLRMRLSDDSPPAFERIIRPLLSLLNICRQTV</sequence>
<dbReference type="HOGENOM" id="CLU_2826639_0_0_4"/>
<evidence type="ECO:0000313" key="2">
    <source>
        <dbReference type="EMBL" id="EFE50276.1"/>
    </source>
</evidence>